<sequence length="177" mass="17897">MASGNCPGLRIKPTGAAGYLNPLSLPPNFPGTAALSNYPSSVTSITQYLGYTGTALVQSWTENYVQTYALASGGDIGVAAISTGLATSIAMSTTTLITPTGQNPPNRVSVGVWPDLPSGISPSSSPSLSTSRTTTPTTTAAASTIAVPTHAPKSSSNRLSVNARVLIVLLMSGMALV</sequence>
<evidence type="ECO:0000256" key="1">
    <source>
        <dbReference type="SAM" id="MobiDB-lite"/>
    </source>
</evidence>
<keyword evidence="3" id="KW-1185">Reference proteome</keyword>
<evidence type="ECO:0000313" key="3">
    <source>
        <dbReference type="Proteomes" id="UP000664169"/>
    </source>
</evidence>
<feature type="region of interest" description="Disordered" evidence="1">
    <location>
        <begin position="119"/>
        <end position="155"/>
    </location>
</feature>
<organism evidence="2 3">
    <name type="scientific">Gomphillus americanus</name>
    <dbReference type="NCBI Taxonomy" id="1940652"/>
    <lineage>
        <taxon>Eukaryota</taxon>
        <taxon>Fungi</taxon>
        <taxon>Dikarya</taxon>
        <taxon>Ascomycota</taxon>
        <taxon>Pezizomycotina</taxon>
        <taxon>Lecanoromycetes</taxon>
        <taxon>OSLEUM clade</taxon>
        <taxon>Ostropomycetidae</taxon>
        <taxon>Ostropales</taxon>
        <taxon>Graphidaceae</taxon>
        <taxon>Gomphilloideae</taxon>
        <taxon>Gomphillus</taxon>
    </lineage>
</organism>
<comment type="caution">
    <text evidence="2">The sequence shown here is derived from an EMBL/GenBank/DDBJ whole genome shotgun (WGS) entry which is preliminary data.</text>
</comment>
<dbReference type="AlphaFoldDB" id="A0A8H3FLM2"/>
<gene>
    <name evidence="2" type="ORF">GOMPHAMPRED_003810</name>
</gene>
<proteinExistence type="predicted"/>
<feature type="compositionally biased region" description="Low complexity" evidence="1">
    <location>
        <begin position="119"/>
        <end position="149"/>
    </location>
</feature>
<reference evidence="2" key="1">
    <citation type="submission" date="2021-03" db="EMBL/GenBank/DDBJ databases">
        <authorList>
            <person name="Tagirdzhanova G."/>
        </authorList>
    </citation>
    <scope>NUCLEOTIDE SEQUENCE</scope>
</reference>
<accession>A0A8H3FLM2</accession>
<dbReference type="EMBL" id="CAJPDQ010000022">
    <property type="protein sequence ID" value="CAF9925082.1"/>
    <property type="molecule type" value="Genomic_DNA"/>
</dbReference>
<dbReference type="Proteomes" id="UP000664169">
    <property type="component" value="Unassembled WGS sequence"/>
</dbReference>
<name>A0A8H3FLM2_9LECA</name>
<evidence type="ECO:0000313" key="2">
    <source>
        <dbReference type="EMBL" id="CAF9925082.1"/>
    </source>
</evidence>
<protein>
    <submittedName>
        <fullName evidence="2">Uncharacterized protein</fullName>
    </submittedName>
</protein>